<dbReference type="InterPro" id="IPR038336">
    <property type="entry name" value="NET_sf"/>
</dbReference>
<evidence type="ECO:0008006" key="8">
    <source>
        <dbReference type="Google" id="ProtNLM"/>
    </source>
</evidence>
<accession>A0A098VTE2</accession>
<evidence type="ECO:0000256" key="2">
    <source>
        <dbReference type="PROSITE-ProRule" id="PRU00035"/>
    </source>
</evidence>
<dbReference type="Gene3D" id="1.20.1270.220">
    <property type="match status" value="1"/>
</dbReference>
<feature type="compositionally biased region" description="Polar residues" evidence="3">
    <location>
        <begin position="42"/>
        <end position="55"/>
    </location>
</feature>
<dbReference type="PRINTS" id="PR00503">
    <property type="entry name" value="BROMODOMAIN"/>
</dbReference>
<evidence type="ECO:0000259" key="4">
    <source>
        <dbReference type="PROSITE" id="PS50014"/>
    </source>
</evidence>
<feature type="domain" description="Bromo" evidence="4">
    <location>
        <begin position="128"/>
        <end position="200"/>
    </location>
</feature>
<feature type="domain" description="Bromo" evidence="4">
    <location>
        <begin position="288"/>
        <end position="360"/>
    </location>
</feature>
<dbReference type="InterPro" id="IPR027353">
    <property type="entry name" value="NET_dom"/>
</dbReference>
<dbReference type="RefSeq" id="XP_013238679.1">
    <property type="nucleotide sequence ID" value="XM_013383225.1"/>
</dbReference>
<dbReference type="PROSITE" id="PS50014">
    <property type="entry name" value="BROMODOMAIN_2"/>
    <property type="match status" value="2"/>
</dbReference>
<feature type="region of interest" description="Disordered" evidence="3">
    <location>
        <begin position="429"/>
        <end position="478"/>
    </location>
</feature>
<organism evidence="6 7">
    <name type="scientific">Mitosporidium daphniae</name>
    <dbReference type="NCBI Taxonomy" id="1485682"/>
    <lineage>
        <taxon>Eukaryota</taxon>
        <taxon>Fungi</taxon>
        <taxon>Fungi incertae sedis</taxon>
        <taxon>Microsporidia</taxon>
        <taxon>Mitosporidium</taxon>
    </lineage>
</organism>
<dbReference type="SMART" id="SM00297">
    <property type="entry name" value="BROMO"/>
    <property type="match status" value="2"/>
</dbReference>
<evidence type="ECO:0000259" key="5">
    <source>
        <dbReference type="PROSITE" id="PS51525"/>
    </source>
</evidence>
<dbReference type="PROSITE" id="PS00633">
    <property type="entry name" value="BROMODOMAIN_1"/>
    <property type="match status" value="2"/>
</dbReference>
<dbReference type="HOGENOM" id="CLU_001499_4_2_1"/>
<feature type="region of interest" description="Disordered" evidence="3">
    <location>
        <begin position="547"/>
        <end position="577"/>
    </location>
</feature>
<proteinExistence type="predicted"/>
<dbReference type="GO" id="GO:0000785">
    <property type="term" value="C:chromatin"/>
    <property type="evidence" value="ECO:0007669"/>
    <property type="project" value="TreeGrafter"/>
</dbReference>
<keyword evidence="7" id="KW-1185">Reference proteome</keyword>
<dbReference type="GO" id="GO:0006338">
    <property type="term" value="P:chromatin remodeling"/>
    <property type="evidence" value="ECO:0007669"/>
    <property type="project" value="TreeGrafter"/>
</dbReference>
<dbReference type="GO" id="GO:0005634">
    <property type="term" value="C:nucleus"/>
    <property type="evidence" value="ECO:0007669"/>
    <property type="project" value="TreeGrafter"/>
</dbReference>
<sequence length="577" mass="63422">MPDSPDSPLSPVSSTTSSLREDELESAISVTENTIEQKEDGSTSYATVDTSSNDLGSGKNAAKTSMDIFSSVVLESCLKKDFHLHNADNEKKHEPKSPVPPAIDTMPPKTPLFKEQLKYCMQIMKTLKRHRDSFPFNQPVDPIALQIPDYLDVIKQPMDFGTITNKLTAGSYSTLDEWTSDVGFVFSNCYTYNRPDNPVYSMGKNLEKSFDSMMKKMPTGAAGPGGPISDVTVNNPSSDSPSRRASITELPRRRSASTSNASPSSISGNDADDLRYALVVARDFWSKKISPVSWPFLQPVDPVALGIPDYLKIIKTPMDLGTVKRKLEAKSYLTASEFESDVRLVFSNCYLYNAPDSEVVKLCRAVEKVFNEKWANRPSLHASASAAAISSIDFDSGDDAELDEETASIISAKTAQIQQLQEEIKELMSHGKARSKRPHSNQSKRRATPAPAPSATSNSGFPAKKQKPTSTTSLKPLTFEEKRQLSLDINDLPPERLGKVLEIINESMPNLRNEAENGEIELDVDTLSLATLHALIRYVRQCKMAMKGSASQASPAHKSYGGRYSEDEDDDHGSDSD</sequence>
<dbReference type="Gene3D" id="1.20.920.10">
    <property type="entry name" value="Bromodomain-like"/>
    <property type="match status" value="2"/>
</dbReference>
<feature type="region of interest" description="Disordered" evidence="3">
    <location>
        <begin position="1"/>
        <end position="60"/>
    </location>
</feature>
<dbReference type="VEuPathDB" id="MicrosporidiaDB:DI09_19p340"/>
<dbReference type="InterPro" id="IPR001487">
    <property type="entry name" value="Bromodomain"/>
</dbReference>
<dbReference type="OrthoDB" id="784962at2759"/>
<dbReference type="GO" id="GO:0006355">
    <property type="term" value="P:regulation of DNA-templated transcription"/>
    <property type="evidence" value="ECO:0007669"/>
    <property type="project" value="TreeGrafter"/>
</dbReference>
<comment type="caution">
    <text evidence="6">The sequence shown here is derived from an EMBL/GenBank/DDBJ whole genome shotgun (WGS) entry which is preliminary data.</text>
</comment>
<dbReference type="InterPro" id="IPR018359">
    <property type="entry name" value="Bromodomain_CS"/>
</dbReference>
<feature type="compositionally biased region" description="Low complexity" evidence="3">
    <location>
        <begin position="1"/>
        <end position="18"/>
    </location>
</feature>
<feature type="compositionally biased region" description="Basic residues" evidence="3">
    <location>
        <begin position="431"/>
        <end position="447"/>
    </location>
</feature>
<feature type="compositionally biased region" description="Acidic residues" evidence="3">
    <location>
        <begin position="566"/>
        <end position="577"/>
    </location>
</feature>
<keyword evidence="1 2" id="KW-0103">Bromodomain</keyword>
<protein>
    <recommendedName>
        <fullName evidence="8">Bromodomain-containing protein</fullName>
    </recommendedName>
</protein>
<feature type="region of interest" description="Disordered" evidence="3">
    <location>
        <begin position="215"/>
        <end position="267"/>
    </location>
</feature>
<reference evidence="6 7" key="1">
    <citation type="submission" date="2014-04" db="EMBL/GenBank/DDBJ databases">
        <title>A new species of microsporidia sheds light on the evolution of extreme parasitism.</title>
        <authorList>
            <person name="Haag K.L."/>
            <person name="James T.Y."/>
            <person name="Larsson R."/>
            <person name="Schaer T.M."/>
            <person name="Refardt D."/>
            <person name="Pombert J.-F."/>
            <person name="Ebert D."/>
        </authorList>
    </citation>
    <scope>NUCLEOTIDE SEQUENCE [LARGE SCALE GENOMIC DNA]</scope>
    <source>
        <strain evidence="6 7">UGP3</strain>
        <tissue evidence="6">Spores</tissue>
    </source>
</reference>
<dbReference type="Pfam" id="PF17035">
    <property type="entry name" value="BET"/>
    <property type="match status" value="1"/>
</dbReference>
<evidence type="ECO:0000313" key="7">
    <source>
        <dbReference type="Proteomes" id="UP000029725"/>
    </source>
</evidence>
<feature type="domain" description="NET" evidence="5">
    <location>
        <begin position="467"/>
        <end position="550"/>
    </location>
</feature>
<evidence type="ECO:0000313" key="6">
    <source>
        <dbReference type="EMBL" id="KGG52252.1"/>
    </source>
</evidence>
<gene>
    <name evidence="6" type="ORF">DI09_19p340</name>
</gene>
<evidence type="ECO:0000256" key="1">
    <source>
        <dbReference type="ARBA" id="ARBA00023117"/>
    </source>
</evidence>
<dbReference type="PROSITE" id="PS51525">
    <property type="entry name" value="NET"/>
    <property type="match status" value="1"/>
</dbReference>
<dbReference type="GeneID" id="25258885"/>
<name>A0A098VTE2_9MICR</name>
<dbReference type="PANTHER" id="PTHR22880">
    <property type="entry name" value="FALZ-RELATED BROMODOMAIN-CONTAINING PROTEINS"/>
    <property type="match status" value="1"/>
</dbReference>
<dbReference type="AlphaFoldDB" id="A0A098VTE2"/>
<dbReference type="EMBL" id="JMKJ01000110">
    <property type="protein sequence ID" value="KGG52252.1"/>
    <property type="molecule type" value="Genomic_DNA"/>
</dbReference>
<dbReference type="PANTHER" id="PTHR22880:SF225">
    <property type="entry name" value="BROMODOMAIN-CONTAINING PROTEIN BET-1-RELATED"/>
    <property type="match status" value="1"/>
</dbReference>
<dbReference type="InterPro" id="IPR036427">
    <property type="entry name" value="Bromodomain-like_sf"/>
</dbReference>
<dbReference type="Pfam" id="PF00439">
    <property type="entry name" value="Bromodomain"/>
    <property type="match status" value="2"/>
</dbReference>
<dbReference type="Proteomes" id="UP000029725">
    <property type="component" value="Unassembled WGS sequence"/>
</dbReference>
<feature type="compositionally biased region" description="Low complexity" evidence="3">
    <location>
        <begin position="256"/>
        <end position="267"/>
    </location>
</feature>
<dbReference type="InterPro" id="IPR050935">
    <property type="entry name" value="Bromo_chromatin_reader"/>
</dbReference>
<dbReference type="SUPFAM" id="SSF47370">
    <property type="entry name" value="Bromodomain"/>
    <property type="match status" value="2"/>
</dbReference>
<evidence type="ECO:0000256" key="3">
    <source>
        <dbReference type="SAM" id="MobiDB-lite"/>
    </source>
</evidence>
<feature type="compositionally biased region" description="Polar residues" evidence="3">
    <location>
        <begin position="231"/>
        <end position="245"/>
    </location>
</feature>